<comment type="caution">
    <text evidence="1">The sequence shown here is derived from an EMBL/GenBank/DDBJ whole genome shotgun (WGS) entry which is preliminary data.</text>
</comment>
<reference evidence="1 2" key="1">
    <citation type="submission" date="2021-06" db="EMBL/GenBank/DDBJ databases">
        <authorList>
            <person name="Kallberg Y."/>
            <person name="Tangrot J."/>
            <person name="Rosling A."/>
        </authorList>
    </citation>
    <scope>NUCLEOTIDE SEQUENCE [LARGE SCALE GENOMIC DNA]</scope>
    <source>
        <strain evidence="1 2">120-4 pot B 10/14</strain>
    </source>
</reference>
<dbReference type="Proteomes" id="UP000789901">
    <property type="component" value="Unassembled WGS sequence"/>
</dbReference>
<gene>
    <name evidence="1" type="ORF">GMARGA_LOCUS30323</name>
</gene>
<evidence type="ECO:0000313" key="1">
    <source>
        <dbReference type="EMBL" id="CAG8830452.1"/>
    </source>
</evidence>
<accession>A0ABN7WFD5</accession>
<dbReference type="EMBL" id="CAJVQB010042489">
    <property type="protein sequence ID" value="CAG8830452.1"/>
    <property type="molecule type" value="Genomic_DNA"/>
</dbReference>
<keyword evidence="2" id="KW-1185">Reference proteome</keyword>
<feature type="non-terminal residue" evidence="1">
    <location>
        <position position="208"/>
    </location>
</feature>
<protein>
    <submittedName>
        <fullName evidence="1">25340_t:CDS:1</fullName>
    </submittedName>
</protein>
<sequence length="208" mass="24240">MCSSCYNAIVVNGTSTFKEYAVEWERGLKRQRKDTLSMSESISLLTNIIFEREILGNDPSIVSFSKLRSVAEGKNDQLNFFFDEIEVMACLRRKGDAEQRALDRSLAYQCYLMCWNQSIVILFWNLKDEVIESDNNLTWVGSVNVLTKLLYNQEKNEEKPAIYSFKQMRREMISKDFRLSSFFDSIYNASLPKDRSNKDLDKLDKKLA</sequence>
<organism evidence="1 2">
    <name type="scientific">Gigaspora margarita</name>
    <dbReference type="NCBI Taxonomy" id="4874"/>
    <lineage>
        <taxon>Eukaryota</taxon>
        <taxon>Fungi</taxon>
        <taxon>Fungi incertae sedis</taxon>
        <taxon>Mucoromycota</taxon>
        <taxon>Glomeromycotina</taxon>
        <taxon>Glomeromycetes</taxon>
        <taxon>Diversisporales</taxon>
        <taxon>Gigasporaceae</taxon>
        <taxon>Gigaspora</taxon>
    </lineage>
</organism>
<name>A0ABN7WFD5_GIGMA</name>
<proteinExistence type="predicted"/>
<evidence type="ECO:0000313" key="2">
    <source>
        <dbReference type="Proteomes" id="UP000789901"/>
    </source>
</evidence>